<protein>
    <submittedName>
        <fullName evidence="1">Uncharacterized protein</fullName>
    </submittedName>
</protein>
<dbReference type="Proteomes" id="UP000242752">
    <property type="component" value="Unassembled WGS sequence"/>
</dbReference>
<dbReference type="AlphaFoldDB" id="A0A2K3YMS6"/>
<dbReference type="OrthoDB" id="2990254at2"/>
<dbReference type="EMBL" id="PPRF01000047">
    <property type="protein sequence ID" value="PNZ26909.1"/>
    <property type="molecule type" value="Genomic_DNA"/>
</dbReference>
<evidence type="ECO:0000313" key="1">
    <source>
        <dbReference type="EMBL" id="PNZ26909.1"/>
    </source>
</evidence>
<accession>A0A2K3YMS6</accession>
<keyword evidence="2" id="KW-1185">Reference proteome</keyword>
<proteinExistence type="predicted"/>
<comment type="caution">
    <text evidence="1">The sequence shown here is derived from an EMBL/GenBank/DDBJ whole genome shotgun (WGS) entry which is preliminary data.</text>
</comment>
<organism evidence="1 2">
    <name type="scientific">Staphylococcus rostri</name>
    <dbReference type="NCBI Taxonomy" id="522262"/>
    <lineage>
        <taxon>Bacteria</taxon>
        <taxon>Bacillati</taxon>
        <taxon>Bacillota</taxon>
        <taxon>Bacilli</taxon>
        <taxon>Bacillales</taxon>
        <taxon>Staphylococcaceae</taxon>
        <taxon>Staphylococcus</taxon>
    </lineage>
</organism>
<reference evidence="1 2" key="1">
    <citation type="submission" date="2017-08" db="EMBL/GenBank/DDBJ databases">
        <title>Draft genome sequences of 64 type strains of genus Staph aureus.</title>
        <authorList>
            <person name="Cole K."/>
            <person name="Golubchik T."/>
            <person name="Russell J."/>
            <person name="Foster D."/>
            <person name="Llewelyn M."/>
            <person name="Wilson D."/>
            <person name="Crook D."/>
            <person name="Paul J."/>
        </authorList>
    </citation>
    <scope>NUCLEOTIDE SEQUENCE [LARGE SCALE GENOMIC DNA]</scope>
    <source>
        <strain evidence="1 2">DSM 21968</strain>
    </source>
</reference>
<dbReference type="RefSeq" id="WP_103358371.1">
    <property type="nucleotide sequence ID" value="NZ_CP113107.1"/>
</dbReference>
<name>A0A2K3YMS6_9STAP</name>
<sequence length="166" mass="19170">MSKYLKLMKAFEQGTYTIEAIELTDLNNYGRYPRLMREKYETGFTQIIINAFLMIEIMESLLKSGKWVLVSMQVSDSSVNAETLKKIHDIFNQIKESEKAFAILKDYLLLTLDEQAIFIDQIVAFNPHDAIKVEIHSNGLLYGTHNELLLDHVILPILDKYLNGQK</sequence>
<gene>
    <name evidence="1" type="ORF">CD122_07475</name>
</gene>
<evidence type="ECO:0000313" key="2">
    <source>
        <dbReference type="Proteomes" id="UP000242752"/>
    </source>
</evidence>